<evidence type="ECO:0000313" key="1">
    <source>
        <dbReference type="EMBL" id="MCP8886545.1"/>
    </source>
</evidence>
<dbReference type="Proteomes" id="UP001060275">
    <property type="component" value="Unassembled WGS sequence"/>
</dbReference>
<dbReference type="AlphaFoldDB" id="A0A9Q4AMS5"/>
<keyword evidence="2" id="KW-1185">Reference proteome</keyword>
<sequence length="185" mass="21131">MEKMQLSDSGPTKLDIAAHHVTTSIQLIAIDAAPYSIQLPVMAADELIEVLAKHRNISLPYDSAIYIRSEFRAEWRRRKRAAYNFFKHADRDPDGTYEGPDVDKLRHLNDLQTVFNVVGLRALGYEIPSQMMQYFLLVGTVHPHLIKWDQLEADNPGLSAARQSVGPIDRKMYLMTLRKVLRLSD</sequence>
<reference evidence="1" key="1">
    <citation type="submission" date="2022-06" db="EMBL/GenBank/DDBJ databases">
        <title>Devosia sp. XJ19-45 genome assembly.</title>
        <authorList>
            <person name="Li B."/>
            <person name="Cai M."/>
            <person name="Nie G."/>
            <person name="Li W."/>
        </authorList>
    </citation>
    <scope>NUCLEOTIDE SEQUENCE</scope>
    <source>
        <strain evidence="1">XJ19-45</strain>
    </source>
</reference>
<dbReference type="RefSeq" id="WP_254673769.1">
    <property type="nucleotide sequence ID" value="NZ_JAMWDU010000002.1"/>
</dbReference>
<protein>
    <submittedName>
        <fullName evidence="1">Uncharacterized protein</fullName>
    </submittedName>
</protein>
<evidence type="ECO:0000313" key="2">
    <source>
        <dbReference type="Proteomes" id="UP001060275"/>
    </source>
</evidence>
<organism evidence="1 2">
    <name type="scientific">Devosia ureilytica</name>
    <dbReference type="NCBI Taxonomy" id="2952754"/>
    <lineage>
        <taxon>Bacteria</taxon>
        <taxon>Pseudomonadati</taxon>
        <taxon>Pseudomonadota</taxon>
        <taxon>Alphaproteobacteria</taxon>
        <taxon>Hyphomicrobiales</taxon>
        <taxon>Devosiaceae</taxon>
        <taxon>Devosia</taxon>
    </lineage>
</organism>
<comment type="caution">
    <text evidence="1">The sequence shown here is derived from an EMBL/GenBank/DDBJ whole genome shotgun (WGS) entry which is preliminary data.</text>
</comment>
<gene>
    <name evidence="1" type="ORF">NF348_05465</name>
</gene>
<accession>A0A9Q4AMS5</accession>
<name>A0A9Q4AMS5_9HYPH</name>
<dbReference type="EMBL" id="JAMWDU010000002">
    <property type="protein sequence ID" value="MCP8886545.1"/>
    <property type="molecule type" value="Genomic_DNA"/>
</dbReference>
<proteinExistence type="predicted"/>